<feature type="signal peptide" evidence="1">
    <location>
        <begin position="1"/>
        <end position="20"/>
    </location>
</feature>
<comment type="caution">
    <text evidence="2">The sequence shown here is derived from an EMBL/GenBank/DDBJ whole genome shotgun (WGS) entry which is preliminary data.</text>
</comment>
<organism evidence="2 3">
    <name type="scientific">Homarus americanus</name>
    <name type="common">American lobster</name>
    <dbReference type="NCBI Taxonomy" id="6706"/>
    <lineage>
        <taxon>Eukaryota</taxon>
        <taxon>Metazoa</taxon>
        <taxon>Ecdysozoa</taxon>
        <taxon>Arthropoda</taxon>
        <taxon>Crustacea</taxon>
        <taxon>Multicrustacea</taxon>
        <taxon>Malacostraca</taxon>
        <taxon>Eumalacostraca</taxon>
        <taxon>Eucarida</taxon>
        <taxon>Decapoda</taxon>
        <taxon>Pleocyemata</taxon>
        <taxon>Astacidea</taxon>
        <taxon>Nephropoidea</taxon>
        <taxon>Nephropidae</taxon>
        <taxon>Homarus</taxon>
    </lineage>
</organism>
<dbReference type="AlphaFoldDB" id="A0A8J5JPM9"/>
<gene>
    <name evidence="2" type="ORF">Hamer_G007816</name>
</gene>
<reference evidence="2" key="1">
    <citation type="journal article" date="2021" name="Sci. Adv.">
        <title>The American lobster genome reveals insights on longevity, neural, and immune adaptations.</title>
        <authorList>
            <person name="Polinski J.M."/>
            <person name="Zimin A.V."/>
            <person name="Clark K.F."/>
            <person name="Kohn A.B."/>
            <person name="Sadowski N."/>
            <person name="Timp W."/>
            <person name="Ptitsyn A."/>
            <person name="Khanna P."/>
            <person name="Romanova D.Y."/>
            <person name="Williams P."/>
            <person name="Greenwood S.J."/>
            <person name="Moroz L.L."/>
            <person name="Walt D.R."/>
            <person name="Bodnar A.G."/>
        </authorList>
    </citation>
    <scope>NUCLEOTIDE SEQUENCE</scope>
    <source>
        <strain evidence="2">GMGI-L3</strain>
    </source>
</reference>
<sequence>MMTSRMFVLIAFVLVKKCVGSPVDHVGVMMGIVKGGFAYQVGEVVGQVVELHLTGCHLVLVDTTQNPTFSTTIRQLMRMRTSVTIVEAWRLFSQEEARGNESKRDQLNGDQTVSDRLARNQLLQGLWGDATLTCRALIIYLDNNSSLFFM</sequence>
<protein>
    <recommendedName>
        <fullName evidence="4">Secreted protein</fullName>
    </recommendedName>
</protein>
<evidence type="ECO:0000313" key="2">
    <source>
        <dbReference type="EMBL" id="KAG7162302.1"/>
    </source>
</evidence>
<feature type="non-terminal residue" evidence="2">
    <location>
        <position position="150"/>
    </location>
</feature>
<keyword evidence="1" id="KW-0732">Signal</keyword>
<evidence type="ECO:0008006" key="4">
    <source>
        <dbReference type="Google" id="ProtNLM"/>
    </source>
</evidence>
<name>A0A8J5JPM9_HOMAM</name>
<feature type="chain" id="PRO_5035220652" description="Secreted protein" evidence="1">
    <location>
        <begin position="21"/>
        <end position="150"/>
    </location>
</feature>
<dbReference type="EMBL" id="JAHLQT010027705">
    <property type="protein sequence ID" value="KAG7162302.1"/>
    <property type="molecule type" value="Genomic_DNA"/>
</dbReference>
<evidence type="ECO:0000313" key="3">
    <source>
        <dbReference type="Proteomes" id="UP000747542"/>
    </source>
</evidence>
<evidence type="ECO:0000256" key="1">
    <source>
        <dbReference type="SAM" id="SignalP"/>
    </source>
</evidence>
<dbReference type="Proteomes" id="UP000747542">
    <property type="component" value="Unassembled WGS sequence"/>
</dbReference>
<keyword evidence="3" id="KW-1185">Reference proteome</keyword>
<accession>A0A8J5JPM9</accession>
<proteinExistence type="predicted"/>